<keyword evidence="4" id="KW-0540">Nuclease</keyword>
<keyword evidence="7" id="KW-0539">Nucleus</keyword>
<protein>
    <recommendedName>
        <fullName evidence="12">DDE Tnp4 domain-containing protein</fullName>
    </recommendedName>
</protein>
<evidence type="ECO:0000256" key="2">
    <source>
        <dbReference type="ARBA" id="ARBA00004123"/>
    </source>
</evidence>
<gene>
    <name evidence="10" type="ORF">Ddye_018262</name>
</gene>
<dbReference type="GO" id="GO:0005634">
    <property type="term" value="C:nucleus"/>
    <property type="evidence" value="ECO:0007669"/>
    <property type="project" value="UniProtKB-SubCell"/>
</dbReference>
<dbReference type="InterPro" id="IPR027806">
    <property type="entry name" value="HARBI1_dom"/>
</dbReference>
<name>A0AAD9UAS5_9ROSI</name>
<organism evidence="10 11">
    <name type="scientific">Dipteronia dyeriana</name>
    <dbReference type="NCBI Taxonomy" id="168575"/>
    <lineage>
        <taxon>Eukaryota</taxon>
        <taxon>Viridiplantae</taxon>
        <taxon>Streptophyta</taxon>
        <taxon>Embryophyta</taxon>
        <taxon>Tracheophyta</taxon>
        <taxon>Spermatophyta</taxon>
        <taxon>Magnoliopsida</taxon>
        <taxon>eudicotyledons</taxon>
        <taxon>Gunneridae</taxon>
        <taxon>Pentapetalae</taxon>
        <taxon>rosids</taxon>
        <taxon>malvids</taxon>
        <taxon>Sapindales</taxon>
        <taxon>Sapindaceae</taxon>
        <taxon>Hippocastanoideae</taxon>
        <taxon>Acereae</taxon>
        <taxon>Dipteronia</taxon>
    </lineage>
</organism>
<evidence type="ECO:0008006" key="12">
    <source>
        <dbReference type="Google" id="ProtNLM"/>
    </source>
</evidence>
<keyword evidence="6" id="KW-0378">Hydrolase</keyword>
<evidence type="ECO:0000256" key="7">
    <source>
        <dbReference type="ARBA" id="ARBA00023242"/>
    </source>
</evidence>
<keyword evidence="11" id="KW-1185">Reference proteome</keyword>
<dbReference type="Proteomes" id="UP001280121">
    <property type="component" value="Unassembled WGS sequence"/>
</dbReference>
<dbReference type="PANTHER" id="PTHR22930:SF268">
    <property type="entry name" value="NUCLEASE HARBI1"/>
    <property type="match status" value="1"/>
</dbReference>
<dbReference type="InterPro" id="IPR045249">
    <property type="entry name" value="HARBI1-like"/>
</dbReference>
<dbReference type="GO" id="GO:0046872">
    <property type="term" value="F:metal ion binding"/>
    <property type="evidence" value="ECO:0007669"/>
    <property type="project" value="UniProtKB-KW"/>
</dbReference>
<sequence length="425" mass="49315">MNDQENEKRNLVYMWKRSHQLATVQIVCIVVHWLMCHRRNYISRPTKQSMIHKQKVRDELMNQHQNNQRCRDIIRMGTKAFNNLYEILKRDGGFQPTKLATTEEQVAKFLYILSHNVKNRAISFFFRLFGETISRHFHRVLRSIITLEDQFLQQPTGSNASPEVRSSNMFYPYFKDCVGAIDGTHVFVEVSRDEAPRYRGRKGYPTLNVLAAYSFDLKFTYILPGLEGTASDSRIIKNALTREDKLIIPNGKHYLVDAGYMLRSGLIAPYGGVRYHLKEYSSHPPQNSRELFNLRRTSLGNAIERAFGVLNKRFPIIGSTTEPNYSADTQSSITLACCILHNYLMGVDPDESLIEEVDKKISNEFVESEEVDDAPINVDENHFEVYNNYMIVDEDATRGEFVRDALAIEMWRDCINLNENYIFFC</sequence>
<comment type="cofactor">
    <cofactor evidence="1">
        <name>a divalent metal cation</name>
        <dbReference type="ChEBI" id="CHEBI:60240"/>
    </cofactor>
</comment>
<comment type="similarity">
    <text evidence="3">Belongs to the HARBI1 family.</text>
</comment>
<feature type="domain" description="DUF8040" evidence="9">
    <location>
        <begin position="56"/>
        <end position="145"/>
    </location>
</feature>
<dbReference type="GO" id="GO:0004518">
    <property type="term" value="F:nuclease activity"/>
    <property type="evidence" value="ECO:0007669"/>
    <property type="project" value="UniProtKB-KW"/>
</dbReference>
<evidence type="ECO:0000259" key="9">
    <source>
        <dbReference type="Pfam" id="PF26138"/>
    </source>
</evidence>
<dbReference type="GO" id="GO:0016787">
    <property type="term" value="F:hydrolase activity"/>
    <property type="evidence" value="ECO:0007669"/>
    <property type="project" value="UniProtKB-KW"/>
</dbReference>
<dbReference type="PANTHER" id="PTHR22930">
    <property type="match status" value="1"/>
</dbReference>
<keyword evidence="5" id="KW-0479">Metal-binding</keyword>
<evidence type="ECO:0000256" key="4">
    <source>
        <dbReference type="ARBA" id="ARBA00022722"/>
    </source>
</evidence>
<reference evidence="10" key="1">
    <citation type="journal article" date="2023" name="Plant J.">
        <title>Genome sequences and population genomics provide insights into the demographic history, inbreeding, and mutation load of two 'living fossil' tree species of Dipteronia.</title>
        <authorList>
            <person name="Feng Y."/>
            <person name="Comes H.P."/>
            <person name="Chen J."/>
            <person name="Zhu S."/>
            <person name="Lu R."/>
            <person name="Zhang X."/>
            <person name="Li P."/>
            <person name="Qiu J."/>
            <person name="Olsen K.M."/>
            <person name="Qiu Y."/>
        </authorList>
    </citation>
    <scope>NUCLEOTIDE SEQUENCE</scope>
    <source>
        <strain evidence="10">KIB01</strain>
    </source>
</reference>
<proteinExistence type="inferred from homology"/>
<dbReference type="Pfam" id="PF13359">
    <property type="entry name" value="DDE_Tnp_4"/>
    <property type="match status" value="1"/>
</dbReference>
<dbReference type="Pfam" id="PF26138">
    <property type="entry name" value="DUF8040"/>
    <property type="match status" value="1"/>
</dbReference>
<evidence type="ECO:0000256" key="5">
    <source>
        <dbReference type="ARBA" id="ARBA00022723"/>
    </source>
</evidence>
<comment type="caution">
    <text evidence="10">The sequence shown here is derived from an EMBL/GenBank/DDBJ whole genome shotgun (WGS) entry which is preliminary data.</text>
</comment>
<evidence type="ECO:0000256" key="1">
    <source>
        <dbReference type="ARBA" id="ARBA00001968"/>
    </source>
</evidence>
<dbReference type="InterPro" id="IPR058353">
    <property type="entry name" value="DUF8040"/>
</dbReference>
<feature type="domain" description="DDE Tnp4" evidence="8">
    <location>
        <begin position="181"/>
        <end position="342"/>
    </location>
</feature>
<evidence type="ECO:0000313" key="11">
    <source>
        <dbReference type="Proteomes" id="UP001280121"/>
    </source>
</evidence>
<comment type="subcellular location">
    <subcellularLocation>
        <location evidence="2">Nucleus</location>
    </subcellularLocation>
</comment>
<evidence type="ECO:0000313" key="10">
    <source>
        <dbReference type="EMBL" id="KAK2650773.1"/>
    </source>
</evidence>
<evidence type="ECO:0000259" key="8">
    <source>
        <dbReference type="Pfam" id="PF13359"/>
    </source>
</evidence>
<evidence type="ECO:0000256" key="3">
    <source>
        <dbReference type="ARBA" id="ARBA00006958"/>
    </source>
</evidence>
<evidence type="ECO:0000256" key="6">
    <source>
        <dbReference type="ARBA" id="ARBA00022801"/>
    </source>
</evidence>
<dbReference type="AlphaFoldDB" id="A0AAD9UAS5"/>
<accession>A0AAD9UAS5</accession>
<dbReference type="EMBL" id="JANJYI010000005">
    <property type="protein sequence ID" value="KAK2650773.1"/>
    <property type="molecule type" value="Genomic_DNA"/>
</dbReference>